<dbReference type="GO" id="GO:0003677">
    <property type="term" value="F:DNA binding"/>
    <property type="evidence" value="ECO:0007669"/>
    <property type="project" value="InterPro"/>
</dbReference>
<dbReference type="PANTHER" id="PTHR34293">
    <property type="entry name" value="HTH-TYPE TRANSCRIPTIONAL REGULATOR TRMBL2"/>
    <property type="match status" value="1"/>
</dbReference>
<organism evidence="3 4">
    <name type="scientific">Streptomyces albireticuli</name>
    <dbReference type="NCBI Taxonomy" id="1940"/>
    <lineage>
        <taxon>Bacteria</taxon>
        <taxon>Bacillati</taxon>
        <taxon>Actinomycetota</taxon>
        <taxon>Actinomycetes</taxon>
        <taxon>Kitasatosporales</taxon>
        <taxon>Streptomycetaceae</taxon>
        <taxon>Streptomyces</taxon>
    </lineage>
</organism>
<dbReference type="RefSeq" id="WP_095579843.1">
    <property type="nucleotide sequence ID" value="NZ_JAJQQQ010000011.1"/>
</dbReference>
<dbReference type="Gene3D" id="1.10.10.10">
    <property type="entry name" value="Winged helix-like DNA-binding domain superfamily/Winged helix DNA-binding domain"/>
    <property type="match status" value="1"/>
</dbReference>
<dbReference type="PANTHER" id="PTHR34293:SF1">
    <property type="entry name" value="HTH-TYPE TRANSCRIPTIONAL REGULATOR TRMBL2"/>
    <property type="match status" value="1"/>
</dbReference>
<reference evidence="3 4" key="1">
    <citation type="submission" date="2017-08" db="EMBL/GenBank/DDBJ databases">
        <title>Genome sequence of Streptomyces albireticuli NRRL B-1670.</title>
        <authorList>
            <person name="Graham D.E."/>
            <person name="Mahan K.M."/>
            <person name="Klingeman D.M."/>
            <person name="Hettich R.L."/>
            <person name="Parry R.J."/>
            <person name="Spain J.C."/>
        </authorList>
    </citation>
    <scope>NUCLEOTIDE SEQUENCE [LARGE SCALE GENOMIC DNA]</scope>
    <source>
        <strain evidence="3 4">NRRL B-1670</strain>
    </source>
</reference>
<dbReference type="InterPro" id="IPR000792">
    <property type="entry name" value="Tscrpt_reg_LuxR_C"/>
</dbReference>
<evidence type="ECO:0000313" key="4">
    <source>
        <dbReference type="Proteomes" id="UP000218944"/>
    </source>
</evidence>
<evidence type="ECO:0000313" key="3">
    <source>
        <dbReference type="EMBL" id="PAU49428.1"/>
    </source>
</evidence>
<keyword evidence="4" id="KW-1185">Reference proteome</keyword>
<proteinExistence type="predicted"/>
<protein>
    <submittedName>
        <fullName evidence="3">LuxR family transcriptional regulator</fullName>
    </submittedName>
</protein>
<dbReference type="SMART" id="SM00421">
    <property type="entry name" value="HTH_LUXR"/>
    <property type="match status" value="1"/>
</dbReference>
<dbReference type="InterPro" id="IPR036388">
    <property type="entry name" value="WH-like_DNA-bd_sf"/>
</dbReference>
<feature type="region of interest" description="Disordered" evidence="1">
    <location>
        <begin position="1"/>
        <end position="24"/>
    </location>
</feature>
<evidence type="ECO:0000259" key="2">
    <source>
        <dbReference type="SMART" id="SM00421"/>
    </source>
</evidence>
<dbReference type="SUPFAM" id="SSF46894">
    <property type="entry name" value="C-terminal effector domain of the bipartite response regulators"/>
    <property type="match status" value="1"/>
</dbReference>
<dbReference type="GO" id="GO:0006355">
    <property type="term" value="P:regulation of DNA-templated transcription"/>
    <property type="evidence" value="ECO:0007669"/>
    <property type="project" value="InterPro"/>
</dbReference>
<sequence>MVEEPGQTGVLGRPAENTGDFPALPLPYGQENDEDLALRVYEYVLAHHSVTVPEIAADIGTPGTAIAWIMRTLRELRLVRYCAEQETFTAVDPDSARVELVLPLEAAIYEKRRELALVHRQLGRFANAYKRHLRAQQRGELVVTLENPRELWLRLADSIRRGYGEILTMWPVNGCRNGLLDDTRSLTLEAVQRGVRVRALYPHTARSHPSFRANLQKNRDTGAEVRTSDEVSRFVVIVDREAAFLPAASGEGATSTVTAMYEPVIVDLLRGMYENIWQSACPFDGATTSESALDNVKGSILKMLASGLKDEVIARRVGTSSRTLRRYIAAIMEELDAESRFQAGVAAANAGLVSRTAGLG</sequence>
<dbReference type="Proteomes" id="UP000218944">
    <property type="component" value="Unassembled WGS sequence"/>
</dbReference>
<comment type="caution">
    <text evidence="3">The sequence shown here is derived from an EMBL/GenBank/DDBJ whole genome shotgun (WGS) entry which is preliminary data.</text>
</comment>
<feature type="domain" description="HTH luxR-type" evidence="2">
    <location>
        <begin position="290"/>
        <end position="347"/>
    </location>
</feature>
<dbReference type="Pfam" id="PF00196">
    <property type="entry name" value="GerE"/>
    <property type="match status" value="1"/>
</dbReference>
<dbReference type="InterPro" id="IPR051797">
    <property type="entry name" value="TrmB-like"/>
</dbReference>
<gene>
    <name evidence="3" type="ORF">CK936_08220</name>
</gene>
<dbReference type="AlphaFoldDB" id="A0A2A2DAD2"/>
<accession>A0A2A2DAD2</accession>
<name>A0A2A2DAD2_9ACTN</name>
<dbReference type="InterPro" id="IPR016032">
    <property type="entry name" value="Sig_transdc_resp-reg_C-effctor"/>
</dbReference>
<dbReference type="EMBL" id="NSJV01000154">
    <property type="protein sequence ID" value="PAU49428.1"/>
    <property type="molecule type" value="Genomic_DNA"/>
</dbReference>
<evidence type="ECO:0000256" key="1">
    <source>
        <dbReference type="SAM" id="MobiDB-lite"/>
    </source>
</evidence>